<evidence type="ECO:0000313" key="8">
    <source>
        <dbReference type="EMBL" id="BBY27012.1"/>
    </source>
</evidence>
<evidence type="ECO:0000256" key="6">
    <source>
        <dbReference type="SAM" id="Phobius"/>
    </source>
</evidence>
<organism evidence="8 9">
    <name type="scientific">Mycolicibacterium sediminis</name>
    <dbReference type="NCBI Taxonomy" id="1286180"/>
    <lineage>
        <taxon>Bacteria</taxon>
        <taxon>Bacillati</taxon>
        <taxon>Actinomycetota</taxon>
        <taxon>Actinomycetes</taxon>
        <taxon>Mycobacteriales</taxon>
        <taxon>Mycobacteriaceae</taxon>
        <taxon>Mycolicibacterium</taxon>
    </lineage>
</organism>
<dbReference type="PANTHER" id="PTHR42770">
    <property type="entry name" value="AMINO ACID TRANSPORTER-RELATED"/>
    <property type="match status" value="1"/>
</dbReference>
<keyword evidence="5 6" id="KW-0472">Membrane</keyword>
<protein>
    <submittedName>
        <fullName evidence="8">Putrescine importer</fullName>
    </submittedName>
</protein>
<dbReference type="Pfam" id="PF00324">
    <property type="entry name" value="AA_permease"/>
    <property type="match status" value="1"/>
</dbReference>
<sequence length="471" mass="50095">MLSQLAVAPYICRMTELKRVLTLRHLVVFGLAYLAPTVVFNYFGIVTTLTGGMMALAYAATTVVMFFTAYSYATMVRAFPVAGSAYTYVRRAVHPHLGFLTGWVMLLDYLLLPMVCYLLVAIYMNEFVPGVPVWAWIVLAAAIGAVTNVFGVKIAGRVNFVVIAAQIVFSVVLVVIIAVYVTGGQGAGTLFDGAALFDGATFDGSNVLWAASILAASFLGFDAVSTMAEDTVDPAKTVPRAVLLVPIAAGIGFSVISYFMQLAWPNAANEIQDPDAGIFELLGRLGGNTLSTAFLVTDNLASMVCAIAGLAAASRILYGMGRDGVLPKRFFGVLNERFQTPVNNILLMTAIALTAVFYADNLMAAASLVAFGALCGFVLVNYSVISHFFIRGRRRSGLDAVRYLVLPGLGMIVCAALLVNVDVSAKILGGVWLALGVVYLAVSTKGFRRTPAELDMSEEPDTTPSTAEAVS</sequence>
<comment type="similarity">
    <text evidence="2">Belongs to the amino acid-polyamine-organocation (APC) superfamily.</text>
</comment>
<gene>
    <name evidence="8" type="ORF">MSEDJ_11080</name>
</gene>
<feature type="transmembrane region" description="Helical" evidence="6">
    <location>
        <begin position="341"/>
        <end position="359"/>
    </location>
</feature>
<dbReference type="PIRSF" id="PIRSF006060">
    <property type="entry name" value="AA_transporter"/>
    <property type="match status" value="1"/>
</dbReference>
<evidence type="ECO:0000256" key="5">
    <source>
        <dbReference type="ARBA" id="ARBA00023136"/>
    </source>
</evidence>
<evidence type="ECO:0000256" key="4">
    <source>
        <dbReference type="ARBA" id="ARBA00022989"/>
    </source>
</evidence>
<comment type="subcellular location">
    <subcellularLocation>
        <location evidence="1">Membrane</location>
        <topology evidence="1">Multi-pass membrane protein</topology>
    </subcellularLocation>
</comment>
<feature type="transmembrane region" description="Helical" evidence="6">
    <location>
        <begin position="55"/>
        <end position="76"/>
    </location>
</feature>
<feature type="transmembrane region" description="Helical" evidence="6">
    <location>
        <begin position="207"/>
        <end position="228"/>
    </location>
</feature>
<feature type="transmembrane region" description="Helical" evidence="6">
    <location>
        <begin position="21"/>
        <end position="43"/>
    </location>
</feature>
<evidence type="ECO:0000313" key="9">
    <source>
        <dbReference type="Proteomes" id="UP000467193"/>
    </source>
</evidence>
<keyword evidence="9" id="KW-1185">Reference proteome</keyword>
<dbReference type="EMBL" id="AP022588">
    <property type="protein sequence ID" value="BBY27012.1"/>
    <property type="molecule type" value="Genomic_DNA"/>
</dbReference>
<feature type="transmembrane region" description="Helical" evidence="6">
    <location>
        <begin position="240"/>
        <end position="260"/>
    </location>
</feature>
<dbReference type="Proteomes" id="UP000467193">
    <property type="component" value="Chromosome"/>
</dbReference>
<dbReference type="InterPro" id="IPR004841">
    <property type="entry name" value="AA-permease/SLC12A_dom"/>
</dbReference>
<dbReference type="KEGG" id="msei:MSEDJ_11080"/>
<evidence type="ECO:0000256" key="2">
    <source>
        <dbReference type="ARBA" id="ARBA00009523"/>
    </source>
</evidence>
<feature type="transmembrane region" description="Helical" evidence="6">
    <location>
        <begin position="158"/>
        <end position="181"/>
    </location>
</feature>
<dbReference type="GO" id="GO:0055085">
    <property type="term" value="P:transmembrane transport"/>
    <property type="evidence" value="ECO:0007669"/>
    <property type="project" value="InterPro"/>
</dbReference>
<proteinExistence type="inferred from homology"/>
<feature type="transmembrane region" description="Helical" evidence="6">
    <location>
        <begin position="97"/>
        <end position="121"/>
    </location>
</feature>
<dbReference type="Gene3D" id="1.20.1740.10">
    <property type="entry name" value="Amino acid/polyamine transporter I"/>
    <property type="match status" value="1"/>
</dbReference>
<feature type="transmembrane region" description="Helical" evidence="6">
    <location>
        <begin position="365"/>
        <end position="389"/>
    </location>
</feature>
<dbReference type="AlphaFoldDB" id="A0A7I7QL61"/>
<dbReference type="PANTHER" id="PTHR42770:SF8">
    <property type="entry name" value="PUTRESCINE IMPORTER PUUP"/>
    <property type="match status" value="1"/>
</dbReference>
<feature type="transmembrane region" description="Helical" evidence="6">
    <location>
        <begin position="401"/>
        <end position="419"/>
    </location>
</feature>
<keyword evidence="4 6" id="KW-1133">Transmembrane helix</keyword>
<feature type="transmembrane region" description="Helical" evidence="6">
    <location>
        <begin position="133"/>
        <end position="151"/>
    </location>
</feature>
<evidence type="ECO:0000256" key="1">
    <source>
        <dbReference type="ARBA" id="ARBA00004141"/>
    </source>
</evidence>
<accession>A0A7I7QL61</accession>
<feature type="domain" description="Amino acid permease/ SLC12A" evidence="7">
    <location>
        <begin position="25"/>
        <end position="404"/>
    </location>
</feature>
<feature type="transmembrane region" description="Helical" evidence="6">
    <location>
        <begin position="300"/>
        <end position="320"/>
    </location>
</feature>
<dbReference type="InterPro" id="IPR050367">
    <property type="entry name" value="APC_superfamily"/>
</dbReference>
<keyword evidence="3 6" id="KW-0812">Transmembrane</keyword>
<evidence type="ECO:0000259" key="7">
    <source>
        <dbReference type="Pfam" id="PF00324"/>
    </source>
</evidence>
<dbReference type="GO" id="GO:0016020">
    <property type="term" value="C:membrane"/>
    <property type="evidence" value="ECO:0007669"/>
    <property type="project" value="UniProtKB-SubCell"/>
</dbReference>
<name>A0A7I7QL61_9MYCO</name>
<evidence type="ECO:0000256" key="3">
    <source>
        <dbReference type="ARBA" id="ARBA00022692"/>
    </source>
</evidence>
<feature type="transmembrane region" description="Helical" evidence="6">
    <location>
        <begin position="425"/>
        <end position="442"/>
    </location>
</feature>
<reference evidence="8 9" key="1">
    <citation type="journal article" date="2019" name="Emerg. Microbes Infect.">
        <title>Comprehensive subspecies identification of 175 nontuberculous mycobacteria species based on 7547 genomic profiles.</title>
        <authorList>
            <person name="Matsumoto Y."/>
            <person name="Kinjo T."/>
            <person name="Motooka D."/>
            <person name="Nabeya D."/>
            <person name="Jung N."/>
            <person name="Uechi K."/>
            <person name="Horii T."/>
            <person name="Iida T."/>
            <person name="Fujita J."/>
            <person name="Nakamura S."/>
        </authorList>
    </citation>
    <scope>NUCLEOTIDE SEQUENCE [LARGE SCALE GENOMIC DNA]</scope>
    <source>
        <strain evidence="8 9">JCM 17899</strain>
    </source>
</reference>